<dbReference type="Proteomes" id="UP001212602">
    <property type="component" value="Unassembled WGS sequence"/>
</dbReference>
<evidence type="ECO:0008006" key="3">
    <source>
        <dbReference type="Google" id="ProtNLM"/>
    </source>
</evidence>
<dbReference type="RefSeq" id="WP_271430028.1">
    <property type="nucleotide sequence ID" value="NZ_JAQIPB010000012.1"/>
</dbReference>
<accession>A0AAE3T2V5</accession>
<sequence length="89" mass="9177">MKLPRRLTQLASAAGVAAALGLSGWMACGSRPAPQSTAFTLAPIMATISHGDGRPPRSLPYGQAHAHSYAPAHALRRPPTVVATAAPLR</sequence>
<evidence type="ECO:0000313" key="1">
    <source>
        <dbReference type="EMBL" id="MDA7418822.1"/>
    </source>
</evidence>
<organism evidence="1 2">
    <name type="scientific">Xenophilus arseniciresistens</name>
    <dbReference type="NCBI Taxonomy" id="1283306"/>
    <lineage>
        <taxon>Bacteria</taxon>
        <taxon>Pseudomonadati</taxon>
        <taxon>Pseudomonadota</taxon>
        <taxon>Betaproteobacteria</taxon>
        <taxon>Burkholderiales</taxon>
        <taxon>Comamonadaceae</taxon>
        <taxon>Xenophilus</taxon>
    </lineage>
</organism>
<keyword evidence="2" id="KW-1185">Reference proteome</keyword>
<proteinExistence type="predicted"/>
<dbReference type="EMBL" id="JAQIPB010000012">
    <property type="protein sequence ID" value="MDA7418822.1"/>
    <property type="molecule type" value="Genomic_DNA"/>
</dbReference>
<name>A0AAE3T2V5_9BURK</name>
<dbReference type="AlphaFoldDB" id="A0AAE3T2V5"/>
<gene>
    <name evidence="1" type="ORF">PGB34_20820</name>
</gene>
<dbReference type="PROSITE" id="PS51257">
    <property type="entry name" value="PROKAR_LIPOPROTEIN"/>
    <property type="match status" value="1"/>
</dbReference>
<evidence type="ECO:0000313" key="2">
    <source>
        <dbReference type="Proteomes" id="UP001212602"/>
    </source>
</evidence>
<protein>
    <recommendedName>
        <fullName evidence="3">Lipoprotein</fullName>
    </recommendedName>
</protein>
<reference evidence="1" key="1">
    <citation type="submission" date="2023-01" db="EMBL/GenBank/DDBJ databases">
        <title>Xenophilus mangrovi sp. nov., isolated from soil of Mangrove nature reserve.</title>
        <authorList>
            <person name="Xu S."/>
            <person name="Liu Z."/>
            <person name="Xu Y."/>
        </authorList>
    </citation>
    <scope>NUCLEOTIDE SEQUENCE</scope>
    <source>
        <strain evidence="1">YW8</strain>
    </source>
</reference>
<comment type="caution">
    <text evidence="1">The sequence shown here is derived from an EMBL/GenBank/DDBJ whole genome shotgun (WGS) entry which is preliminary data.</text>
</comment>